<feature type="transmembrane region" description="Helical" evidence="7">
    <location>
        <begin position="20"/>
        <end position="37"/>
    </location>
</feature>
<feature type="transmembrane region" description="Helical" evidence="7">
    <location>
        <begin position="398"/>
        <end position="416"/>
    </location>
</feature>
<comment type="caution">
    <text evidence="8">The sequence shown here is derived from an EMBL/GenBank/DDBJ whole genome shotgun (WGS) entry which is preliminary data.</text>
</comment>
<keyword evidence="5 7" id="KW-0472">Membrane</keyword>
<keyword evidence="4 7" id="KW-1133">Transmembrane helix</keyword>
<evidence type="ECO:0000256" key="1">
    <source>
        <dbReference type="ARBA" id="ARBA00004141"/>
    </source>
</evidence>
<feature type="transmembrane region" description="Helical" evidence="7">
    <location>
        <begin position="437"/>
        <end position="460"/>
    </location>
</feature>
<evidence type="ECO:0000256" key="7">
    <source>
        <dbReference type="SAM" id="Phobius"/>
    </source>
</evidence>
<dbReference type="SUPFAM" id="SSF161070">
    <property type="entry name" value="SNF-like"/>
    <property type="match status" value="1"/>
</dbReference>
<dbReference type="PANTHER" id="PTHR42948">
    <property type="entry name" value="TRANSPORTER"/>
    <property type="match status" value="1"/>
</dbReference>
<dbReference type="Proteomes" id="UP000238823">
    <property type="component" value="Unassembled WGS sequence"/>
</dbReference>
<feature type="transmembrane region" description="Helical" evidence="7">
    <location>
        <begin position="154"/>
        <end position="171"/>
    </location>
</feature>
<feature type="transmembrane region" description="Helical" evidence="7">
    <location>
        <begin position="228"/>
        <end position="249"/>
    </location>
</feature>
<feature type="transmembrane region" description="Helical" evidence="7">
    <location>
        <begin position="49"/>
        <end position="73"/>
    </location>
</feature>
<evidence type="ECO:0000256" key="3">
    <source>
        <dbReference type="ARBA" id="ARBA00022692"/>
    </source>
</evidence>
<evidence type="ECO:0000256" key="4">
    <source>
        <dbReference type="ARBA" id="ARBA00022989"/>
    </source>
</evidence>
<evidence type="ECO:0000313" key="9">
    <source>
        <dbReference type="Proteomes" id="UP000238823"/>
    </source>
</evidence>
<dbReference type="EMBL" id="PVNL01000074">
    <property type="protein sequence ID" value="PRQ06440.1"/>
    <property type="molecule type" value="Genomic_DNA"/>
</dbReference>
<keyword evidence="3 6" id="KW-0812">Transmembrane</keyword>
<dbReference type="PRINTS" id="PR00176">
    <property type="entry name" value="NANEUSMPORT"/>
</dbReference>
<feature type="transmembrane region" description="Helical" evidence="7">
    <location>
        <begin position="312"/>
        <end position="337"/>
    </location>
</feature>
<dbReference type="CDD" id="cd10336">
    <property type="entry name" value="SLC6sbd_Tyt1-Like"/>
    <property type="match status" value="1"/>
</dbReference>
<evidence type="ECO:0000313" key="8">
    <source>
        <dbReference type="EMBL" id="PRQ06440.1"/>
    </source>
</evidence>
<comment type="similarity">
    <text evidence="6">Belongs to the sodium:neurotransmitter symporter (SNF) (TC 2.A.22) family.</text>
</comment>
<evidence type="ECO:0000256" key="5">
    <source>
        <dbReference type="ARBA" id="ARBA00023136"/>
    </source>
</evidence>
<reference evidence="8 9" key="1">
    <citation type="submission" date="2018-03" db="EMBL/GenBank/DDBJ databases">
        <title>Draft Genome Sequences of the Obligatory Marine Myxobacteria Enhygromyxa salina SWB007.</title>
        <authorList>
            <person name="Poehlein A."/>
            <person name="Moghaddam J.A."/>
            <person name="Harms H."/>
            <person name="Alanjari M."/>
            <person name="Koenig G.M."/>
            <person name="Daniel R."/>
            <person name="Schaeberle T.F."/>
        </authorList>
    </citation>
    <scope>NUCLEOTIDE SEQUENCE [LARGE SCALE GENOMIC DNA]</scope>
    <source>
        <strain evidence="8 9">SWB007</strain>
    </source>
</reference>
<dbReference type="AlphaFoldDB" id="A0A2S9YMY5"/>
<dbReference type="InterPro" id="IPR000175">
    <property type="entry name" value="Na/ntran_symport"/>
</dbReference>
<protein>
    <recommendedName>
        <fullName evidence="6">Transporter</fullName>
    </recommendedName>
</protein>
<dbReference type="PROSITE" id="PS00610">
    <property type="entry name" value="NA_NEUROTRAN_SYMP_1"/>
    <property type="match status" value="1"/>
</dbReference>
<dbReference type="GO" id="GO:0015293">
    <property type="term" value="F:symporter activity"/>
    <property type="evidence" value="ECO:0007669"/>
    <property type="project" value="UniProtKB-KW"/>
</dbReference>
<dbReference type="PANTHER" id="PTHR42948:SF1">
    <property type="entry name" value="TRANSPORTER"/>
    <property type="match status" value="1"/>
</dbReference>
<dbReference type="NCBIfam" id="NF037979">
    <property type="entry name" value="Na_transp"/>
    <property type="match status" value="1"/>
</dbReference>
<accession>A0A2S9YMY5</accession>
<organism evidence="8 9">
    <name type="scientific">Enhygromyxa salina</name>
    <dbReference type="NCBI Taxonomy" id="215803"/>
    <lineage>
        <taxon>Bacteria</taxon>
        <taxon>Pseudomonadati</taxon>
        <taxon>Myxococcota</taxon>
        <taxon>Polyangia</taxon>
        <taxon>Nannocystales</taxon>
        <taxon>Nannocystaceae</taxon>
        <taxon>Enhygromyxa</taxon>
    </lineage>
</organism>
<proteinExistence type="inferred from homology"/>
<dbReference type="Pfam" id="PF00209">
    <property type="entry name" value="SNF"/>
    <property type="match status" value="2"/>
</dbReference>
<gene>
    <name evidence="8" type="ORF">ENSA7_37590</name>
</gene>
<keyword evidence="6" id="KW-0769">Symport</keyword>
<dbReference type="InterPro" id="IPR047218">
    <property type="entry name" value="YocR/YhdH-like"/>
</dbReference>
<feature type="transmembrane region" description="Helical" evidence="7">
    <location>
        <begin position="349"/>
        <end position="370"/>
    </location>
</feature>
<comment type="subcellular location">
    <subcellularLocation>
        <location evidence="1">Membrane</location>
        <topology evidence="1">Multi-pass membrane protein</topology>
    </subcellularLocation>
</comment>
<keyword evidence="2 6" id="KW-0813">Transport</keyword>
<evidence type="ECO:0000256" key="6">
    <source>
        <dbReference type="RuleBase" id="RU003732"/>
    </source>
</evidence>
<feature type="transmembrane region" description="Helical" evidence="7">
    <location>
        <begin position="183"/>
        <end position="202"/>
    </location>
</feature>
<name>A0A2S9YMY5_9BACT</name>
<dbReference type="InterPro" id="IPR037272">
    <property type="entry name" value="SNS_sf"/>
</dbReference>
<feature type="transmembrane region" description="Helical" evidence="7">
    <location>
        <begin position="256"/>
        <end position="279"/>
    </location>
</feature>
<evidence type="ECO:0000256" key="2">
    <source>
        <dbReference type="ARBA" id="ARBA00022448"/>
    </source>
</evidence>
<dbReference type="PROSITE" id="PS50267">
    <property type="entry name" value="NA_NEUROTRAN_SYMP_3"/>
    <property type="match status" value="1"/>
</dbReference>
<feature type="transmembrane region" description="Helical" evidence="7">
    <location>
        <begin position="94"/>
        <end position="115"/>
    </location>
</feature>
<sequence length="472" mass="49805">MAGDTQEMADERRGEWGSRVGFILAAAGSAVGLGNVWKFPYITGENGGGLFVLIYLVCILAVGLPIMIAEVMLGRMSQRSPVSAFKQLAGDKSLWRGVGWIGVLAGFVILSYYSVVAGWALEYTVFSASGAIEGADPAALTQRFGQVAGNGSGAILWHVAFMAITIAIVIGGVQKGVEIAARVLMPLLLLMFIALLIFASQLEGFGEGASFVFGLHTDNFGPGSVLEALGHSFFTLSVGMGAMLTYGSYLKKDDDIVVASVAITVIDTLVALMACLVLFPITFTYGMEPAAGPSLVFQNIPIALAQLPGSTIWAVTFFLLLVFAALTSAISLLEVTASYFIDELGWSRSVAVPVTGGAIILLGIPSALAASSHTFGAGMEAAIGMNWFDLFDYVSSNWMLPLCGLGISLFAAWRVGEQARRVQFAAGSTLGKIEGLYVAWLQVLRFVVPIAIVLIMLHALKVFELLGLTGAT</sequence>
<dbReference type="GO" id="GO:0016020">
    <property type="term" value="C:membrane"/>
    <property type="evidence" value="ECO:0007669"/>
    <property type="project" value="UniProtKB-SubCell"/>
</dbReference>